<keyword evidence="3" id="KW-1185">Reference proteome</keyword>
<evidence type="ECO:0000256" key="1">
    <source>
        <dbReference type="SAM" id="MobiDB-lite"/>
    </source>
</evidence>
<name>A0ABD2MUP1_9CUCU</name>
<dbReference type="EMBL" id="JABFTP020000021">
    <property type="protein sequence ID" value="KAL3270180.1"/>
    <property type="molecule type" value="Genomic_DNA"/>
</dbReference>
<organism evidence="2 3">
    <name type="scientific">Cryptolaemus montrouzieri</name>
    <dbReference type="NCBI Taxonomy" id="559131"/>
    <lineage>
        <taxon>Eukaryota</taxon>
        <taxon>Metazoa</taxon>
        <taxon>Ecdysozoa</taxon>
        <taxon>Arthropoda</taxon>
        <taxon>Hexapoda</taxon>
        <taxon>Insecta</taxon>
        <taxon>Pterygota</taxon>
        <taxon>Neoptera</taxon>
        <taxon>Endopterygota</taxon>
        <taxon>Coleoptera</taxon>
        <taxon>Polyphaga</taxon>
        <taxon>Cucujiformia</taxon>
        <taxon>Coccinelloidea</taxon>
        <taxon>Coccinellidae</taxon>
        <taxon>Scymninae</taxon>
        <taxon>Scymnini</taxon>
        <taxon>Cryptolaemus</taxon>
    </lineage>
</organism>
<protein>
    <submittedName>
        <fullName evidence="2">Uncharacterized protein</fullName>
    </submittedName>
</protein>
<evidence type="ECO:0000313" key="3">
    <source>
        <dbReference type="Proteomes" id="UP001516400"/>
    </source>
</evidence>
<sequence length="108" mass="11700">MAFSDENASNLRKVPPIPETSIAAIEPQPTTSMPSADMNKEDQLSSIDIPERSSSLLRKDIVTGTGKPSISLVEIQSEPSAYLPITPEFIRPHLTVVGNSKTNEGRKP</sequence>
<dbReference type="Proteomes" id="UP001516400">
    <property type="component" value="Unassembled WGS sequence"/>
</dbReference>
<dbReference type="AlphaFoldDB" id="A0ABD2MUP1"/>
<feature type="region of interest" description="Disordered" evidence="1">
    <location>
        <begin position="1"/>
        <end position="52"/>
    </location>
</feature>
<feature type="non-terminal residue" evidence="2">
    <location>
        <position position="108"/>
    </location>
</feature>
<comment type="caution">
    <text evidence="2">The sequence shown here is derived from an EMBL/GenBank/DDBJ whole genome shotgun (WGS) entry which is preliminary data.</text>
</comment>
<accession>A0ABD2MUP1</accession>
<gene>
    <name evidence="2" type="ORF">HHI36_009237</name>
</gene>
<proteinExistence type="predicted"/>
<evidence type="ECO:0000313" key="2">
    <source>
        <dbReference type="EMBL" id="KAL3270180.1"/>
    </source>
</evidence>
<reference evidence="2 3" key="1">
    <citation type="journal article" date="2021" name="BMC Biol.">
        <title>Horizontally acquired antibacterial genes associated with adaptive radiation of ladybird beetles.</title>
        <authorList>
            <person name="Li H.S."/>
            <person name="Tang X.F."/>
            <person name="Huang Y.H."/>
            <person name="Xu Z.Y."/>
            <person name="Chen M.L."/>
            <person name="Du X.Y."/>
            <person name="Qiu B.Y."/>
            <person name="Chen P.T."/>
            <person name="Zhang W."/>
            <person name="Slipinski A."/>
            <person name="Escalona H.E."/>
            <person name="Waterhouse R.M."/>
            <person name="Zwick A."/>
            <person name="Pang H."/>
        </authorList>
    </citation>
    <scope>NUCLEOTIDE SEQUENCE [LARGE SCALE GENOMIC DNA]</scope>
    <source>
        <strain evidence="2">SYSU2018</strain>
    </source>
</reference>
<feature type="compositionally biased region" description="Polar residues" evidence="1">
    <location>
        <begin position="1"/>
        <end position="10"/>
    </location>
</feature>